<evidence type="ECO:0000313" key="4">
    <source>
        <dbReference type="Proteomes" id="UP000274131"/>
    </source>
</evidence>
<dbReference type="Proteomes" id="UP000274131">
    <property type="component" value="Unassembled WGS sequence"/>
</dbReference>
<protein>
    <submittedName>
        <fullName evidence="5">TPR_REGION domain-containing protein</fullName>
    </submittedName>
</protein>
<feature type="region of interest" description="Disordered" evidence="1">
    <location>
        <begin position="243"/>
        <end position="286"/>
    </location>
</feature>
<dbReference type="AlphaFoldDB" id="A0A0N4UXT4"/>
<evidence type="ECO:0000313" key="3">
    <source>
        <dbReference type="EMBL" id="VDD86925.1"/>
    </source>
</evidence>
<evidence type="ECO:0000256" key="1">
    <source>
        <dbReference type="SAM" id="MobiDB-lite"/>
    </source>
</evidence>
<proteinExistence type="predicted"/>
<feature type="chain" id="PRO_5043122522" evidence="2">
    <location>
        <begin position="38"/>
        <end position="670"/>
    </location>
</feature>
<keyword evidence="2" id="KW-0732">Signal</keyword>
<evidence type="ECO:0000313" key="5">
    <source>
        <dbReference type="WBParaSite" id="EVEC_0000236001-mRNA-1"/>
    </source>
</evidence>
<dbReference type="OrthoDB" id="5871577at2759"/>
<keyword evidence="4" id="KW-1185">Reference proteome</keyword>
<dbReference type="WBParaSite" id="EVEC_0000236001-mRNA-1">
    <property type="protein sequence ID" value="EVEC_0000236001-mRNA-1"/>
    <property type="gene ID" value="EVEC_0000236001"/>
</dbReference>
<organism evidence="5">
    <name type="scientific">Enterobius vermicularis</name>
    <name type="common">Human pinworm</name>
    <dbReference type="NCBI Taxonomy" id="51028"/>
    <lineage>
        <taxon>Eukaryota</taxon>
        <taxon>Metazoa</taxon>
        <taxon>Ecdysozoa</taxon>
        <taxon>Nematoda</taxon>
        <taxon>Chromadorea</taxon>
        <taxon>Rhabditida</taxon>
        <taxon>Spirurina</taxon>
        <taxon>Oxyuridomorpha</taxon>
        <taxon>Oxyuroidea</taxon>
        <taxon>Oxyuridae</taxon>
        <taxon>Enterobius</taxon>
    </lineage>
</organism>
<name>A0A0N4UXT4_ENTVE</name>
<reference evidence="5" key="1">
    <citation type="submission" date="2017-02" db="UniProtKB">
        <authorList>
            <consortium name="WormBaseParasite"/>
        </authorList>
    </citation>
    <scope>IDENTIFICATION</scope>
</reference>
<accession>A0A0N4UXT4</accession>
<evidence type="ECO:0000256" key="2">
    <source>
        <dbReference type="SAM" id="SignalP"/>
    </source>
</evidence>
<feature type="signal peptide" evidence="2">
    <location>
        <begin position="1"/>
        <end position="37"/>
    </location>
</feature>
<reference evidence="3 4" key="2">
    <citation type="submission" date="2018-10" db="EMBL/GenBank/DDBJ databases">
        <authorList>
            <consortium name="Pathogen Informatics"/>
        </authorList>
    </citation>
    <scope>NUCLEOTIDE SEQUENCE [LARGE SCALE GENOMIC DNA]</scope>
</reference>
<dbReference type="STRING" id="51028.A0A0N4UXT4"/>
<dbReference type="EMBL" id="UXUI01007312">
    <property type="protein sequence ID" value="VDD86925.1"/>
    <property type="molecule type" value="Genomic_DNA"/>
</dbReference>
<sequence>MICYVSHFVQIVLEHPETFPKMICLVLLLCIVSNGFAESESEEDEETTSASNPDLSSVLPKEKILEEISVQLLDALIKRGQMEMAKGAFKTQLEVLRKVQPEQYKKLKKVSIDQLAAEAILEQADMAKMLPKTGNRFVDMLHENGIPIGSSIKGIQQAIKTQREMEENDPAEQIFKAILEKFQKQILPGIVANAIAGRNPFQMPPRQQHTQTTEEVRYHGRDTEASIKKPPFYLTPQVVRWEPAKRRPSESDEYGEPTVENSEPHDDRIYDAPVSEETSDETSMENDLNGVKEMRLPQQLLSRIKNSPRVSAIYKQIYSNTFEKDDDASSETAQALDAPVLSSERSNVAAKLPVKEALLLGAFEEPTVVKDTEITDFKRMSPLRNTDFVSQLKNSERLSKLLDSSQLAYQLSQPEKYLEPKKIFNNPNPQPGYFIPRKLPKRPRSMLPLVIGVNTDEDFEPSRELKNPDFPFAEIQRAPKRTLEPRSHSRVLERLRNNPALAGLFENTDLAQRLNRNTVLTDSQKGYTANQGNTFTSYPNRAYGTKTSAGALAKNAEVKQDIEERPIPPLFFKPKGKHTRFRFVGAAEREIPGIGGRLILPSLDPTKPAVNTAVHTQGKQRDEYDTIFKVPNNLSDGGSLGIHSKTTSERFYGGSGMVDSPALRPITLTA</sequence>
<gene>
    <name evidence="3" type="ORF">EVEC_LOCUS2068</name>
</gene>